<name>A0A2M7Z7D6_9BACT</name>
<keyword evidence="1" id="KW-0687">Ribonucleoprotein</keyword>
<evidence type="ECO:0000313" key="2">
    <source>
        <dbReference type="Proteomes" id="UP000230843"/>
    </source>
</evidence>
<dbReference type="EMBL" id="PFVJ01000026">
    <property type="protein sequence ID" value="PJA90073.1"/>
    <property type="molecule type" value="Genomic_DNA"/>
</dbReference>
<dbReference type="Gene3D" id="1.20.58.110">
    <property type="entry name" value="Ribosomal protein S20"/>
    <property type="match status" value="1"/>
</dbReference>
<reference evidence="2" key="1">
    <citation type="submission" date="2017-09" db="EMBL/GenBank/DDBJ databases">
        <title>Depth-based differentiation of microbial function through sediment-hosted aquifers and enrichment of novel symbionts in the deep terrestrial subsurface.</title>
        <authorList>
            <person name="Probst A.J."/>
            <person name="Ladd B."/>
            <person name="Jarett J.K."/>
            <person name="Geller-Mcgrath D.E."/>
            <person name="Sieber C.M.K."/>
            <person name="Emerson J.B."/>
            <person name="Anantharaman K."/>
            <person name="Thomas B.C."/>
            <person name="Malmstrom R."/>
            <person name="Stieglmeier M."/>
            <person name="Klingl A."/>
            <person name="Woyke T."/>
            <person name="Ryan C.M."/>
            <person name="Banfield J.F."/>
        </authorList>
    </citation>
    <scope>NUCLEOTIDE SEQUENCE [LARGE SCALE GENOMIC DNA]</scope>
</reference>
<feature type="non-terminal residue" evidence="1">
    <location>
        <position position="1"/>
    </location>
</feature>
<dbReference type="GO" id="GO:1990904">
    <property type="term" value="C:ribonucleoprotein complex"/>
    <property type="evidence" value="ECO:0007669"/>
    <property type="project" value="UniProtKB-KW"/>
</dbReference>
<dbReference type="SUPFAM" id="SSF46992">
    <property type="entry name" value="Ribosomal protein S20"/>
    <property type="match status" value="1"/>
</dbReference>
<keyword evidence="1" id="KW-0689">Ribosomal protein</keyword>
<accession>A0A2M7Z7D6</accession>
<proteinExistence type="predicted"/>
<comment type="caution">
    <text evidence="1">The sequence shown here is derived from an EMBL/GenBank/DDBJ whole genome shotgun (WGS) entry which is preliminary data.</text>
</comment>
<sequence length="35" mass="3891">AQKKLDKATKKNIISKNTAGRKVASLMRKMSKSTK</sequence>
<gene>
    <name evidence="1" type="ORF">CO137_01065</name>
</gene>
<evidence type="ECO:0000313" key="1">
    <source>
        <dbReference type="EMBL" id="PJA90073.1"/>
    </source>
</evidence>
<dbReference type="Proteomes" id="UP000230843">
    <property type="component" value="Unassembled WGS sequence"/>
</dbReference>
<dbReference type="GO" id="GO:0003735">
    <property type="term" value="F:structural constituent of ribosome"/>
    <property type="evidence" value="ECO:0007669"/>
    <property type="project" value="InterPro"/>
</dbReference>
<dbReference type="GO" id="GO:0005840">
    <property type="term" value="C:ribosome"/>
    <property type="evidence" value="ECO:0007669"/>
    <property type="project" value="UniProtKB-KW"/>
</dbReference>
<dbReference type="GO" id="GO:0019843">
    <property type="term" value="F:rRNA binding"/>
    <property type="evidence" value="ECO:0007669"/>
    <property type="project" value="UniProtKB-KW"/>
</dbReference>
<dbReference type="AlphaFoldDB" id="A0A2M7Z7D6"/>
<organism evidence="1 2">
    <name type="scientific">Candidatus Magasanikbacteria bacterium CG_4_9_14_3_um_filter_32_9</name>
    <dbReference type="NCBI Taxonomy" id="1974644"/>
    <lineage>
        <taxon>Bacteria</taxon>
        <taxon>Candidatus Magasanikiibacteriota</taxon>
    </lineage>
</organism>
<protein>
    <submittedName>
        <fullName evidence="1">30S ribosomal protein S20</fullName>
    </submittedName>
</protein>
<dbReference type="InterPro" id="IPR036510">
    <property type="entry name" value="Ribosomal_bS20_sf"/>
</dbReference>
<dbReference type="GO" id="GO:0006412">
    <property type="term" value="P:translation"/>
    <property type="evidence" value="ECO:0007669"/>
    <property type="project" value="InterPro"/>
</dbReference>